<reference evidence="2" key="2">
    <citation type="journal article" date="2023" name="Microbiol Resour">
        <title>Decontamination and Annotation of the Draft Genome Sequence of the Oomycete Lagenidium giganteum ARSEF 373.</title>
        <authorList>
            <person name="Morgan W.R."/>
            <person name="Tartar A."/>
        </authorList>
    </citation>
    <scope>NUCLEOTIDE SEQUENCE</scope>
    <source>
        <strain evidence="2">ARSEF 373</strain>
    </source>
</reference>
<name>A0AAV2ZHV2_9STRA</name>
<keyword evidence="1" id="KW-0732">Signal</keyword>
<sequence>MKIAAILATVALATSAVQAGNNQTAITPAKTPIRFTRLVGPNAACRSFRGKIAMCATKDYVCRMPKSQMAAANQPKCLPLEADSTDYATQLLLQSAAPWATCNPAKVNVNRPLCRSDFVCQCSDPANNDSCACMPPDTTPSFAQDRNTACGETRAVCAENEYCHWVSAEKQECGPKPYFQAL</sequence>
<dbReference type="AlphaFoldDB" id="A0AAV2ZHV2"/>
<evidence type="ECO:0000313" key="2">
    <source>
        <dbReference type="EMBL" id="DBA05406.1"/>
    </source>
</evidence>
<dbReference type="Proteomes" id="UP001146120">
    <property type="component" value="Unassembled WGS sequence"/>
</dbReference>
<evidence type="ECO:0000313" key="3">
    <source>
        <dbReference type="Proteomes" id="UP001146120"/>
    </source>
</evidence>
<protein>
    <submittedName>
        <fullName evidence="2">Uncharacterized protein</fullName>
    </submittedName>
</protein>
<feature type="signal peptide" evidence="1">
    <location>
        <begin position="1"/>
        <end position="19"/>
    </location>
</feature>
<gene>
    <name evidence="2" type="ORF">N0F65_007568</name>
</gene>
<keyword evidence="3" id="KW-1185">Reference proteome</keyword>
<reference evidence="2" key="1">
    <citation type="submission" date="2022-11" db="EMBL/GenBank/DDBJ databases">
        <authorList>
            <person name="Morgan W.R."/>
            <person name="Tartar A."/>
        </authorList>
    </citation>
    <scope>NUCLEOTIDE SEQUENCE</scope>
    <source>
        <strain evidence="2">ARSEF 373</strain>
    </source>
</reference>
<dbReference type="EMBL" id="DAKRPA010000001">
    <property type="protein sequence ID" value="DBA05406.1"/>
    <property type="molecule type" value="Genomic_DNA"/>
</dbReference>
<feature type="chain" id="PRO_5043954600" evidence="1">
    <location>
        <begin position="20"/>
        <end position="182"/>
    </location>
</feature>
<accession>A0AAV2ZHV2</accession>
<proteinExistence type="predicted"/>
<comment type="caution">
    <text evidence="2">The sequence shown here is derived from an EMBL/GenBank/DDBJ whole genome shotgun (WGS) entry which is preliminary data.</text>
</comment>
<organism evidence="2 3">
    <name type="scientific">Lagenidium giganteum</name>
    <dbReference type="NCBI Taxonomy" id="4803"/>
    <lineage>
        <taxon>Eukaryota</taxon>
        <taxon>Sar</taxon>
        <taxon>Stramenopiles</taxon>
        <taxon>Oomycota</taxon>
        <taxon>Peronosporomycetes</taxon>
        <taxon>Pythiales</taxon>
        <taxon>Pythiaceae</taxon>
    </lineage>
</organism>
<evidence type="ECO:0000256" key="1">
    <source>
        <dbReference type="SAM" id="SignalP"/>
    </source>
</evidence>